<feature type="region of interest" description="Disordered" evidence="1">
    <location>
        <begin position="206"/>
        <end position="237"/>
    </location>
</feature>
<proteinExistence type="predicted"/>
<feature type="chain" id="PRO_5040124931" evidence="3">
    <location>
        <begin position="17"/>
        <end position="237"/>
    </location>
</feature>
<evidence type="ECO:0000313" key="5">
    <source>
        <dbReference type="Proteomes" id="UP000700596"/>
    </source>
</evidence>
<keyword evidence="3" id="KW-0732">Signal</keyword>
<sequence length="237" mass="26155">MFLLLLVNRLIVATLGFSSIDFPFCRWETYIATSAATLSWFSCVKSKLPDTTFFAATITTNLPTSSPSTGSAIAGNHNTQQVHLSTGAIIGISVGGGLTLVGVTAIIAYWCLRGRDKGDSQRQELSENAIPAPMIQQYPTELDSRMYTRSELNSTTAYSPHSQPTTPFSPPEGYSGNREEFESWRRGVTDNPVAELQARKSGFFEHIPREVNREQHVTRNSWGEGDDREHMSPGTAY</sequence>
<comment type="caution">
    <text evidence="4">The sequence shown here is derived from an EMBL/GenBank/DDBJ whole genome shotgun (WGS) entry which is preliminary data.</text>
</comment>
<dbReference type="Proteomes" id="UP000700596">
    <property type="component" value="Unassembled WGS sequence"/>
</dbReference>
<evidence type="ECO:0000256" key="2">
    <source>
        <dbReference type="SAM" id="Phobius"/>
    </source>
</evidence>
<name>A0A9P9IEP1_9PLEO</name>
<organism evidence="4 5">
    <name type="scientific">Dendryphion nanum</name>
    <dbReference type="NCBI Taxonomy" id="256645"/>
    <lineage>
        <taxon>Eukaryota</taxon>
        <taxon>Fungi</taxon>
        <taxon>Dikarya</taxon>
        <taxon>Ascomycota</taxon>
        <taxon>Pezizomycotina</taxon>
        <taxon>Dothideomycetes</taxon>
        <taxon>Pleosporomycetidae</taxon>
        <taxon>Pleosporales</taxon>
        <taxon>Torulaceae</taxon>
        <taxon>Dendryphion</taxon>
    </lineage>
</organism>
<evidence type="ECO:0000313" key="4">
    <source>
        <dbReference type="EMBL" id="KAH7117049.1"/>
    </source>
</evidence>
<dbReference type="EMBL" id="JAGMWT010000014">
    <property type="protein sequence ID" value="KAH7117049.1"/>
    <property type="molecule type" value="Genomic_DNA"/>
</dbReference>
<reference evidence="4" key="1">
    <citation type="journal article" date="2021" name="Nat. Commun.">
        <title>Genetic determinants of endophytism in the Arabidopsis root mycobiome.</title>
        <authorList>
            <person name="Mesny F."/>
            <person name="Miyauchi S."/>
            <person name="Thiergart T."/>
            <person name="Pickel B."/>
            <person name="Atanasova L."/>
            <person name="Karlsson M."/>
            <person name="Huettel B."/>
            <person name="Barry K.W."/>
            <person name="Haridas S."/>
            <person name="Chen C."/>
            <person name="Bauer D."/>
            <person name="Andreopoulos W."/>
            <person name="Pangilinan J."/>
            <person name="LaButti K."/>
            <person name="Riley R."/>
            <person name="Lipzen A."/>
            <person name="Clum A."/>
            <person name="Drula E."/>
            <person name="Henrissat B."/>
            <person name="Kohler A."/>
            <person name="Grigoriev I.V."/>
            <person name="Martin F.M."/>
            <person name="Hacquard S."/>
        </authorList>
    </citation>
    <scope>NUCLEOTIDE SEQUENCE</scope>
    <source>
        <strain evidence="4">MPI-CAGE-CH-0243</strain>
    </source>
</reference>
<dbReference type="AlphaFoldDB" id="A0A9P9IEP1"/>
<gene>
    <name evidence="4" type="ORF">B0J11DRAFT_108152</name>
</gene>
<feature type="signal peptide" evidence="3">
    <location>
        <begin position="1"/>
        <end position="16"/>
    </location>
</feature>
<accession>A0A9P9IEP1</accession>
<evidence type="ECO:0000256" key="1">
    <source>
        <dbReference type="SAM" id="MobiDB-lite"/>
    </source>
</evidence>
<protein>
    <submittedName>
        <fullName evidence="4">Uncharacterized protein</fullName>
    </submittedName>
</protein>
<feature type="transmembrane region" description="Helical" evidence="2">
    <location>
        <begin position="88"/>
        <end position="112"/>
    </location>
</feature>
<keyword evidence="5" id="KW-1185">Reference proteome</keyword>
<keyword evidence="2" id="KW-1133">Transmembrane helix</keyword>
<keyword evidence="2" id="KW-0472">Membrane</keyword>
<feature type="compositionally biased region" description="Polar residues" evidence="1">
    <location>
        <begin position="151"/>
        <end position="166"/>
    </location>
</feature>
<dbReference type="OrthoDB" id="3795015at2759"/>
<evidence type="ECO:0000256" key="3">
    <source>
        <dbReference type="SAM" id="SignalP"/>
    </source>
</evidence>
<feature type="region of interest" description="Disordered" evidence="1">
    <location>
        <begin position="151"/>
        <end position="178"/>
    </location>
</feature>
<keyword evidence="2" id="KW-0812">Transmembrane</keyword>
<feature type="compositionally biased region" description="Basic and acidic residues" evidence="1">
    <location>
        <begin position="206"/>
        <end position="217"/>
    </location>
</feature>